<keyword evidence="2" id="KW-1185">Reference proteome</keyword>
<dbReference type="Proteomes" id="UP000245283">
    <property type="component" value="Unassembled WGS sequence"/>
</dbReference>
<protein>
    <recommendedName>
        <fullName evidence="3">Toxin</fullName>
    </recommendedName>
</protein>
<proteinExistence type="predicted"/>
<reference evidence="2" key="1">
    <citation type="submission" date="2018-05" db="EMBL/GenBank/DDBJ databases">
        <authorList>
            <person name="Li Y."/>
        </authorList>
    </citation>
    <scope>NUCLEOTIDE SEQUENCE [LARGE SCALE GENOMIC DNA]</scope>
    <source>
        <strain evidence="2">sk1b4</strain>
    </source>
</reference>
<dbReference type="RefSeq" id="WP_109093029.1">
    <property type="nucleotide sequence ID" value="NZ_QETB01000001.1"/>
</dbReference>
<evidence type="ECO:0008006" key="3">
    <source>
        <dbReference type="Google" id="ProtNLM"/>
    </source>
</evidence>
<comment type="caution">
    <text evidence="1">The sequence shown here is derived from an EMBL/GenBank/DDBJ whole genome shotgun (WGS) entry which is preliminary data.</text>
</comment>
<dbReference type="AlphaFoldDB" id="A0A2V1KDX1"/>
<evidence type="ECO:0000313" key="2">
    <source>
        <dbReference type="Proteomes" id="UP000245283"/>
    </source>
</evidence>
<name>A0A2V1KDX1_9ACTO</name>
<sequence length="88" mass="10037">MAIEFSKSARRHGFTLNNALHAIENAEFENRSFDRRDHLNVDVMAWIGPAVDGQSIEVFAGIQLPDSLVIFHVMEARPKTISKMRRTK</sequence>
<gene>
    <name evidence="1" type="ORF">DD236_03895</name>
</gene>
<dbReference type="OrthoDB" id="3577648at2"/>
<evidence type="ECO:0000313" key="1">
    <source>
        <dbReference type="EMBL" id="PWF27529.1"/>
    </source>
</evidence>
<organism evidence="1 2">
    <name type="scientific">Ancrocorticia populi</name>
    <dbReference type="NCBI Taxonomy" id="2175228"/>
    <lineage>
        <taxon>Bacteria</taxon>
        <taxon>Bacillati</taxon>
        <taxon>Actinomycetota</taxon>
        <taxon>Actinomycetes</taxon>
        <taxon>Actinomycetales</taxon>
        <taxon>Actinomycetaceae</taxon>
        <taxon>Ancrocorticia</taxon>
    </lineage>
</organism>
<dbReference type="EMBL" id="QETB01000001">
    <property type="protein sequence ID" value="PWF27529.1"/>
    <property type="molecule type" value="Genomic_DNA"/>
</dbReference>
<accession>A0A2V1KDX1</accession>